<keyword evidence="2" id="KW-1185">Reference proteome</keyword>
<gene>
    <name evidence="1" type="ORF">DFR76_102479</name>
</gene>
<accession>A0A370IBH9</accession>
<dbReference type="RefSeq" id="WP_067992649.1">
    <property type="nucleotide sequence ID" value="NZ_QQBC01000002.1"/>
</dbReference>
<evidence type="ECO:0000313" key="1">
    <source>
        <dbReference type="EMBL" id="RDI68078.1"/>
    </source>
</evidence>
<sequence>MANERLRADAATMTEAPRGVLGTETNELHRAAATLVTTVTESLLQDQAVVQRYQRRQTGRTADFTA</sequence>
<reference evidence="1 2" key="1">
    <citation type="submission" date="2018-07" db="EMBL/GenBank/DDBJ databases">
        <title>Genomic Encyclopedia of Type Strains, Phase IV (KMG-IV): sequencing the most valuable type-strain genomes for metagenomic binning, comparative biology and taxonomic classification.</title>
        <authorList>
            <person name="Goeker M."/>
        </authorList>
    </citation>
    <scope>NUCLEOTIDE SEQUENCE [LARGE SCALE GENOMIC DNA]</scope>
    <source>
        <strain evidence="1 2">DSM 44290</strain>
    </source>
</reference>
<dbReference type="EMBL" id="QQBC01000002">
    <property type="protein sequence ID" value="RDI68078.1"/>
    <property type="molecule type" value="Genomic_DNA"/>
</dbReference>
<dbReference type="Proteomes" id="UP000254869">
    <property type="component" value="Unassembled WGS sequence"/>
</dbReference>
<dbReference type="AlphaFoldDB" id="A0A370IBH9"/>
<organism evidence="1 2">
    <name type="scientific">Nocardia pseudobrasiliensis</name>
    <dbReference type="NCBI Taxonomy" id="45979"/>
    <lineage>
        <taxon>Bacteria</taxon>
        <taxon>Bacillati</taxon>
        <taxon>Actinomycetota</taxon>
        <taxon>Actinomycetes</taxon>
        <taxon>Mycobacteriales</taxon>
        <taxon>Nocardiaceae</taxon>
        <taxon>Nocardia</taxon>
    </lineage>
</organism>
<comment type="caution">
    <text evidence="1">The sequence shown here is derived from an EMBL/GenBank/DDBJ whole genome shotgun (WGS) entry which is preliminary data.</text>
</comment>
<protein>
    <submittedName>
        <fullName evidence="1">Uncharacterized protein</fullName>
    </submittedName>
</protein>
<proteinExistence type="predicted"/>
<evidence type="ECO:0000313" key="2">
    <source>
        <dbReference type="Proteomes" id="UP000254869"/>
    </source>
</evidence>
<name>A0A370IBH9_9NOCA</name>